<dbReference type="Pfam" id="PF01419">
    <property type="entry name" value="Jacalin"/>
    <property type="match status" value="3"/>
</dbReference>
<dbReference type="SUPFAM" id="SSF51101">
    <property type="entry name" value="Mannose-binding lectins"/>
    <property type="match status" value="3"/>
</dbReference>
<dbReference type="Pfam" id="PF12044">
    <property type="entry name" value="Metallopep"/>
    <property type="match status" value="1"/>
</dbReference>
<protein>
    <recommendedName>
        <fullName evidence="1">Jacalin-type lectin domain-containing protein</fullName>
    </recommendedName>
</protein>
<name>K3WKE8_GLOUD</name>
<dbReference type="Proteomes" id="UP000019132">
    <property type="component" value="Unassembled WGS sequence"/>
</dbReference>
<feature type="domain" description="Jacalin-type lectin" evidence="1">
    <location>
        <begin position="394"/>
        <end position="540"/>
    </location>
</feature>
<reference evidence="3" key="1">
    <citation type="journal article" date="2010" name="Genome Biol.">
        <title>Genome sequence of the necrotrophic plant pathogen Pythium ultimum reveals original pathogenicity mechanisms and effector repertoire.</title>
        <authorList>
            <person name="Levesque C.A."/>
            <person name="Brouwer H."/>
            <person name="Cano L."/>
            <person name="Hamilton J.P."/>
            <person name="Holt C."/>
            <person name="Huitema E."/>
            <person name="Raffaele S."/>
            <person name="Robideau G.P."/>
            <person name="Thines M."/>
            <person name="Win J."/>
            <person name="Zerillo M.M."/>
            <person name="Beakes G.W."/>
            <person name="Boore J.L."/>
            <person name="Busam D."/>
            <person name="Dumas B."/>
            <person name="Ferriera S."/>
            <person name="Fuerstenberg S.I."/>
            <person name="Gachon C.M."/>
            <person name="Gaulin E."/>
            <person name="Govers F."/>
            <person name="Grenville-Briggs L."/>
            <person name="Horner N."/>
            <person name="Hostetler J."/>
            <person name="Jiang R.H."/>
            <person name="Johnson J."/>
            <person name="Krajaejun T."/>
            <person name="Lin H."/>
            <person name="Meijer H.J."/>
            <person name="Moore B."/>
            <person name="Morris P."/>
            <person name="Phuntmart V."/>
            <person name="Puiu D."/>
            <person name="Shetty J."/>
            <person name="Stajich J.E."/>
            <person name="Tripathy S."/>
            <person name="Wawra S."/>
            <person name="van West P."/>
            <person name="Whitty B.R."/>
            <person name="Coutinho P.M."/>
            <person name="Henrissat B."/>
            <person name="Martin F."/>
            <person name="Thomas P.D."/>
            <person name="Tyler B.M."/>
            <person name="De Vries R.P."/>
            <person name="Kamoun S."/>
            <person name="Yandell M."/>
            <person name="Tisserat N."/>
            <person name="Buell C.R."/>
        </authorList>
    </citation>
    <scope>NUCLEOTIDE SEQUENCE</scope>
    <source>
        <strain evidence="3">DAOM:BR144</strain>
    </source>
</reference>
<evidence type="ECO:0000313" key="3">
    <source>
        <dbReference type="Proteomes" id="UP000019132"/>
    </source>
</evidence>
<dbReference type="InterPro" id="IPR001229">
    <property type="entry name" value="Jacalin-like_lectin_dom"/>
</dbReference>
<dbReference type="HOGENOM" id="CLU_011824_0_0_1"/>
<dbReference type="SMART" id="SM00915">
    <property type="entry name" value="Jacalin"/>
    <property type="match status" value="1"/>
</dbReference>
<reference evidence="3" key="2">
    <citation type="submission" date="2010-04" db="EMBL/GenBank/DDBJ databases">
        <authorList>
            <person name="Buell R."/>
            <person name="Hamilton J."/>
            <person name="Hostetler J."/>
        </authorList>
    </citation>
    <scope>NUCLEOTIDE SEQUENCE [LARGE SCALE GENOMIC DNA]</scope>
    <source>
        <strain evidence="3">DAOM:BR144</strain>
    </source>
</reference>
<dbReference type="InParanoid" id="K3WKE8"/>
<dbReference type="InterPro" id="IPR053002">
    <property type="entry name" value="Metalloproteinase_M10B"/>
</dbReference>
<dbReference type="VEuPathDB" id="FungiDB:PYU1_G005429"/>
<dbReference type="EnsemblProtists" id="PYU1_T005440">
    <property type="protein sequence ID" value="PYU1_T005440"/>
    <property type="gene ID" value="PYU1_G005429"/>
</dbReference>
<dbReference type="PANTHER" id="PTHR21054:SF2">
    <property type="entry name" value="MIP04191P"/>
    <property type="match status" value="1"/>
</dbReference>
<dbReference type="OMA" id="FTNAHAR"/>
<keyword evidence="3" id="KW-1185">Reference proteome</keyword>
<organism evidence="2 3">
    <name type="scientific">Globisporangium ultimum (strain ATCC 200006 / CBS 805.95 / DAOM BR144)</name>
    <name type="common">Pythium ultimum</name>
    <dbReference type="NCBI Taxonomy" id="431595"/>
    <lineage>
        <taxon>Eukaryota</taxon>
        <taxon>Sar</taxon>
        <taxon>Stramenopiles</taxon>
        <taxon>Oomycota</taxon>
        <taxon>Peronosporomycetes</taxon>
        <taxon>Pythiales</taxon>
        <taxon>Pythiaceae</taxon>
        <taxon>Globisporangium</taxon>
    </lineage>
</organism>
<dbReference type="SUPFAM" id="SSF55486">
    <property type="entry name" value="Metalloproteases ('zincins'), catalytic domain"/>
    <property type="match status" value="1"/>
</dbReference>
<evidence type="ECO:0000259" key="1">
    <source>
        <dbReference type="PROSITE" id="PS51752"/>
    </source>
</evidence>
<dbReference type="PANTHER" id="PTHR21054">
    <property type="entry name" value="ZINC METALLOPROTEINASE-RELATED"/>
    <property type="match status" value="1"/>
</dbReference>
<accession>K3WKE8</accession>
<proteinExistence type="predicted"/>
<dbReference type="EMBL" id="GL376633">
    <property type="status" value="NOT_ANNOTATED_CDS"/>
    <property type="molecule type" value="Genomic_DNA"/>
</dbReference>
<feature type="domain" description="Jacalin-type lectin" evidence="1">
    <location>
        <begin position="556"/>
        <end position="701"/>
    </location>
</feature>
<evidence type="ECO:0000313" key="2">
    <source>
        <dbReference type="EnsemblProtists" id="PYU1_T005440"/>
    </source>
</evidence>
<dbReference type="InterPro" id="IPR021917">
    <property type="entry name" value="Unchr_Zn-peptidase-like"/>
</dbReference>
<dbReference type="Gene3D" id="2.100.10.30">
    <property type="entry name" value="Jacalin-like lectin domain"/>
    <property type="match status" value="3"/>
</dbReference>
<dbReference type="AlphaFoldDB" id="K3WKE8"/>
<reference evidence="2" key="3">
    <citation type="submission" date="2015-02" db="UniProtKB">
        <authorList>
            <consortium name="EnsemblProtists"/>
        </authorList>
    </citation>
    <scope>IDENTIFICATION</scope>
    <source>
        <strain evidence="2">DAOM BR144</strain>
    </source>
</reference>
<dbReference type="PROSITE" id="PS51752">
    <property type="entry name" value="JACALIN_LECTIN"/>
    <property type="match status" value="2"/>
</dbReference>
<sequence>MTGIVVTNLRAHDVLAHPLVLLEGYVRDASVLGVPPEQSYLDARLDAVRASFWPVTLASGKFKAFVLLPEPGKFMVSLRFGSAACEFPIEYAPIPNRYVVRFYYQKCVDAFNEGFDAPPGVDNSDQAAIDKIRFNALLMQTMTAEMFHNAGLPRRTFAMEFASDGLPVVKVLRSSFTNATARSIHDQKLIGLVHDDIHAYGLDAHPEFKFKHAVILGCSKFNPATQKAEGHTALGGEKVGVFGSCGLHTWPRHLGEITSCCLNNNKVDTRMLMDDSCYRGTFWANYSTGIGAFLHELGHTFGLGHSDTGIMGRGFDDMNRLLCVYEIDPQNGQSAFHYTFGDGRVQLNHSAIREATGHHGAHWNIGSARILKYCPWISAVEKQSTRVPTVSWVHDVCGPVGAGQYDGQQYAFGSHPSQPGHAHPRYELGAIVVDADSFLNSIQTFTRAEVAAWDGSKWHSRGHKHLFILTDGEYITQVDARAMAYIDGIQIHTNKRTSRWYGGFGGQCEVLKPSEGCQIHGFFGTVGGNYVGTLGALCSQVPFHESSSANAYPSPMLSAGIRSPDVAGLALSDGQQHPFSVESRSIQTVVVQCDEFVESIRVVSREEHTRNVLEQNRPTYGRHEHVFELLAGEKIVRVEIKSGHWVDAFRMVTSIRTSPWFGGLGGNDTQSIEAPHGHQICGFFGSRGNSYVGSLGILFCPDPAMSAAGPDSLSPAPYAASVCEHGQTERFSLLNLSQASLSYDAIVPLHVGAAIGIVVATTDNQVTFVQSFDSAHGFENIVARLYGSSQGNMEVHCFSLSPNERLVQIDVSYHGSDPSSALVEGICFHTTTRCSSWFGGYHIDRVRFFVAPKGTAVHDIVGSFTHSSLTDVVGHVMPAFAIMATSSNSSFSPEGLVRVDGGGFDIRVASRSSFGIESIHLLEKNNGDHLNSHAWDWNQHSTTPFPSQWFLPERMLTDKIGGVNAKELLFTEYVIGALDSGGGFSKSAGPPQ</sequence>
<dbReference type="InterPro" id="IPR036404">
    <property type="entry name" value="Jacalin-like_lectin_dom_sf"/>
</dbReference>
<dbReference type="eggNOG" id="KOG4525">
    <property type="taxonomic scope" value="Eukaryota"/>
</dbReference>